<accession>A0A366JE00</accession>
<evidence type="ECO:0000313" key="2">
    <source>
        <dbReference type="Proteomes" id="UP000252731"/>
    </source>
</evidence>
<reference evidence="1 2" key="1">
    <citation type="submission" date="2018-06" db="EMBL/GenBank/DDBJ databases">
        <title>Freshwater and sediment microbial communities from various areas in North America, analyzing microbe dynamics in response to fracking.</title>
        <authorList>
            <person name="Lamendella R."/>
        </authorList>
    </citation>
    <scope>NUCLEOTIDE SEQUENCE [LARGE SCALE GENOMIC DNA]</scope>
    <source>
        <strain evidence="1 2">14_TX</strain>
    </source>
</reference>
<name>A0A366JE00_CYTFI</name>
<evidence type="ECO:0008006" key="3">
    <source>
        <dbReference type="Google" id="ProtNLM"/>
    </source>
</evidence>
<organism evidence="1 2">
    <name type="scientific">Cytobacillus firmus</name>
    <name type="common">Bacillus firmus</name>
    <dbReference type="NCBI Taxonomy" id="1399"/>
    <lineage>
        <taxon>Bacteria</taxon>
        <taxon>Bacillati</taxon>
        <taxon>Bacillota</taxon>
        <taxon>Bacilli</taxon>
        <taxon>Bacillales</taxon>
        <taxon>Bacillaceae</taxon>
        <taxon>Cytobacillus</taxon>
    </lineage>
</organism>
<comment type="caution">
    <text evidence="1">The sequence shown here is derived from an EMBL/GenBank/DDBJ whole genome shotgun (WGS) entry which is preliminary data.</text>
</comment>
<keyword evidence="2" id="KW-1185">Reference proteome</keyword>
<evidence type="ECO:0000313" key="1">
    <source>
        <dbReference type="EMBL" id="RBP84515.1"/>
    </source>
</evidence>
<protein>
    <recommendedName>
        <fullName evidence="3">Thioredoxin-like fold domain-containing protein</fullName>
    </recommendedName>
</protein>
<dbReference type="Proteomes" id="UP000252731">
    <property type="component" value="Unassembled WGS sequence"/>
</dbReference>
<gene>
    <name evidence="1" type="ORF">DFO70_1552</name>
</gene>
<dbReference type="AlphaFoldDB" id="A0A366JE00"/>
<proteinExistence type="predicted"/>
<dbReference type="EMBL" id="QNSF01000055">
    <property type="protein sequence ID" value="RBP84515.1"/>
    <property type="molecule type" value="Genomic_DNA"/>
</dbReference>
<sequence length="67" mass="7565">MVPNVYDLYRFNKDLHFFTQFRKRKRGLAKAKAYGVEAVPTVAINWKLVSTSGINTDVLKASGLCLC</sequence>